<dbReference type="RefSeq" id="WP_074845528.1">
    <property type="nucleotide sequence ID" value="NZ_FOOE01000012.1"/>
</dbReference>
<dbReference type="GO" id="GO:0071973">
    <property type="term" value="P:bacterial-type flagellum-dependent cell motility"/>
    <property type="evidence" value="ECO:0007669"/>
    <property type="project" value="TreeGrafter"/>
</dbReference>
<evidence type="ECO:0000256" key="4">
    <source>
        <dbReference type="ARBA" id="ARBA00023143"/>
    </source>
</evidence>
<dbReference type="Pfam" id="PF07195">
    <property type="entry name" value="FliD_C"/>
    <property type="match status" value="1"/>
</dbReference>
<evidence type="ECO:0000256" key="3">
    <source>
        <dbReference type="ARBA" id="ARBA00023054"/>
    </source>
</evidence>
<evidence type="ECO:0000259" key="7">
    <source>
        <dbReference type="Pfam" id="PF07195"/>
    </source>
</evidence>
<feature type="coiled-coil region" evidence="5">
    <location>
        <begin position="450"/>
        <end position="477"/>
    </location>
</feature>
<dbReference type="AlphaFoldDB" id="A0A1I2LZC8"/>
<dbReference type="EMBL" id="FOOE01000012">
    <property type="protein sequence ID" value="SFF83839.1"/>
    <property type="molecule type" value="Genomic_DNA"/>
</dbReference>
<evidence type="ECO:0000313" key="8">
    <source>
        <dbReference type="EMBL" id="SFF83839.1"/>
    </source>
</evidence>
<gene>
    <name evidence="8" type="ORF">SAMN04487885_11234</name>
</gene>
<dbReference type="OrthoDB" id="9776025at2"/>
<feature type="domain" description="Flagellar hook-associated protein 2 C-terminal" evidence="7">
    <location>
        <begin position="238"/>
        <end position="494"/>
    </location>
</feature>
<comment type="function">
    <text evidence="5">Required for morphogenesis and for the elongation of the flagellar filament by facilitating polymerization of the flagellin monomers at the tip of growing filament. Forms a capping structure, which prevents flagellin subunits (transported through the central channel of the flagellum) from leaking out without polymerization at the distal end.</text>
</comment>
<dbReference type="GO" id="GO:0009424">
    <property type="term" value="C:bacterial-type flagellum hook"/>
    <property type="evidence" value="ECO:0007669"/>
    <property type="project" value="UniProtKB-UniRule"/>
</dbReference>
<comment type="subunit">
    <text evidence="2 5">Homopentamer.</text>
</comment>
<keyword evidence="5" id="KW-0964">Secreted</keyword>
<sequence length="502" mass="55733">MSSINSVRIPGLATGMDTDQMIKDMLTVEQKKIDKVMQNQQIVKWKQETYRDITKNTKEFYDKYFRATSKDYILGSKSFNTLNISSSNDNVITASGTSSANSINYKFEVSQMATGTSMSSGTASNGTVIKKDSKLKELGVTAEISFKLNAGTGSDSKVIIINQDDTVTDLVNKINDSFSGEIKAYFSDMTGKLTIQSTTTGKDSVIKVVDVEKNADGKFIDKGTSDALSFLNMTTTDGKNASITVKDSSGNIIKELSESKNNFDIDGIIYNVKNIGEATLTSTQDCSHVVDNIEGFVNDYNKIIEKIYDLVIEKKTNGYPPLTEDQKKEMTEDEIKNWEKKSKEGMLRNDSELRSFMDDMKKALFSPLVGSGKTLADIGITSADNYNKQGQLGINKEKLTKALKENGNLVERVAVGVFGKAKETIYKYVGTSGSVFAKKAGIENTSSTVNNLYSEQIKKQEDQIKILTKKMKTKEQQLYSKFARLESTMNKLNSQMKYFMNQ</sequence>
<dbReference type="Pfam" id="PF02465">
    <property type="entry name" value="FliD_N"/>
    <property type="match status" value="1"/>
</dbReference>
<keyword evidence="8" id="KW-0282">Flagellum</keyword>
<accession>A0A1I2LZC8</accession>
<evidence type="ECO:0000256" key="5">
    <source>
        <dbReference type="RuleBase" id="RU362066"/>
    </source>
</evidence>
<feature type="domain" description="Flagellar hook-associated protein 2 N-terminal" evidence="6">
    <location>
        <begin position="14"/>
        <end position="114"/>
    </location>
</feature>
<dbReference type="InterPro" id="IPR003481">
    <property type="entry name" value="FliD_N"/>
</dbReference>
<evidence type="ECO:0000259" key="6">
    <source>
        <dbReference type="Pfam" id="PF02465"/>
    </source>
</evidence>
<comment type="subcellular location">
    <subcellularLocation>
        <location evidence="5">Secreted</location>
    </subcellularLocation>
    <subcellularLocation>
        <location evidence="5">Bacterial flagellum</location>
    </subcellularLocation>
</comment>
<keyword evidence="9" id="KW-1185">Reference proteome</keyword>
<dbReference type="InterPro" id="IPR040026">
    <property type="entry name" value="FliD"/>
</dbReference>
<keyword evidence="3 5" id="KW-0175">Coiled coil</keyword>
<evidence type="ECO:0000256" key="1">
    <source>
        <dbReference type="ARBA" id="ARBA00009764"/>
    </source>
</evidence>
<protein>
    <recommendedName>
        <fullName evidence="5">Flagellar hook-associated protein 2</fullName>
        <shortName evidence="5">HAP2</shortName>
    </recommendedName>
    <alternativeName>
        <fullName evidence="5">Flagellar cap protein</fullName>
    </alternativeName>
</protein>
<keyword evidence="8" id="KW-0969">Cilium</keyword>
<name>A0A1I2LZC8_9CLOT</name>
<comment type="similarity">
    <text evidence="1 5">Belongs to the FliD family.</text>
</comment>
<evidence type="ECO:0000256" key="2">
    <source>
        <dbReference type="ARBA" id="ARBA00011255"/>
    </source>
</evidence>
<reference evidence="8 9" key="1">
    <citation type="submission" date="2016-10" db="EMBL/GenBank/DDBJ databases">
        <authorList>
            <person name="de Groot N.N."/>
        </authorList>
    </citation>
    <scope>NUCLEOTIDE SEQUENCE [LARGE SCALE GENOMIC DNA]</scope>
    <source>
        <strain evidence="8 9">NLAE-zl-G419</strain>
    </source>
</reference>
<dbReference type="GO" id="GO:0007155">
    <property type="term" value="P:cell adhesion"/>
    <property type="evidence" value="ECO:0007669"/>
    <property type="project" value="InterPro"/>
</dbReference>
<dbReference type="PANTHER" id="PTHR30288:SF0">
    <property type="entry name" value="FLAGELLAR HOOK-ASSOCIATED PROTEIN 2"/>
    <property type="match status" value="1"/>
</dbReference>
<dbReference type="GO" id="GO:0005576">
    <property type="term" value="C:extracellular region"/>
    <property type="evidence" value="ECO:0007669"/>
    <property type="project" value="UniProtKB-SubCell"/>
</dbReference>
<dbReference type="GO" id="GO:0009421">
    <property type="term" value="C:bacterial-type flagellum filament cap"/>
    <property type="evidence" value="ECO:0007669"/>
    <property type="project" value="InterPro"/>
</dbReference>
<dbReference type="PANTHER" id="PTHR30288">
    <property type="entry name" value="FLAGELLAR CAP/ASSEMBLY PROTEIN FLID"/>
    <property type="match status" value="1"/>
</dbReference>
<keyword evidence="4 5" id="KW-0975">Bacterial flagellum</keyword>
<dbReference type="Proteomes" id="UP000182135">
    <property type="component" value="Unassembled WGS sequence"/>
</dbReference>
<keyword evidence="8" id="KW-0966">Cell projection</keyword>
<dbReference type="eggNOG" id="COG1345">
    <property type="taxonomic scope" value="Bacteria"/>
</dbReference>
<dbReference type="InterPro" id="IPR010809">
    <property type="entry name" value="FliD_C"/>
</dbReference>
<evidence type="ECO:0000313" key="9">
    <source>
        <dbReference type="Proteomes" id="UP000182135"/>
    </source>
</evidence>
<organism evidence="8 9">
    <name type="scientific">Clostridium cadaveris</name>
    <dbReference type="NCBI Taxonomy" id="1529"/>
    <lineage>
        <taxon>Bacteria</taxon>
        <taxon>Bacillati</taxon>
        <taxon>Bacillota</taxon>
        <taxon>Clostridia</taxon>
        <taxon>Eubacteriales</taxon>
        <taxon>Clostridiaceae</taxon>
        <taxon>Clostridium</taxon>
    </lineage>
</organism>
<dbReference type="STRING" id="1529.SAMN04487885_11234"/>
<proteinExistence type="inferred from homology"/>